<evidence type="ECO:0000256" key="5">
    <source>
        <dbReference type="SAM" id="MobiDB-lite"/>
    </source>
</evidence>
<dbReference type="EMBL" id="KB932232">
    <property type="protein sequence ID" value="KCV67353.1"/>
    <property type="molecule type" value="Genomic_DNA"/>
</dbReference>
<keyword evidence="4" id="KW-0460">Magnesium</keyword>
<dbReference type="GeneID" id="20530946"/>
<dbReference type="RefSeq" id="XP_009498242.1">
    <property type="nucleotide sequence ID" value="XM_009499967.1"/>
</dbReference>
<dbReference type="SMART" id="SM00177">
    <property type="entry name" value="ARF"/>
    <property type="match status" value="1"/>
</dbReference>
<dbReference type="AlphaFoldDB" id="A0A058Z089"/>
<evidence type="ECO:0000313" key="7">
    <source>
        <dbReference type="Proteomes" id="UP000030693"/>
    </source>
</evidence>
<dbReference type="GO" id="GO:0034067">
    <property type="term" value="P:protein localization to Golgi apparatus"/>
    <property type="evidence" value="ECO:0007669"/>
    <property type="project" value="TreeGrafter"/>
</dbReference>
<feature type="binding site" evidence="3">
    <location>
        <position position="81"/>
    </location>
    <ligand>
        <name>GTP</name>
        <dbReference type="ChEBI" id="CHEBI:37565"/>
    </ligand>
</feature>
<dbReference type="GO" id="GO:0005525">
    <property type="term" value="F:GTP binding"/>
    <property type="evidence" value="ECO:0007669"/>
    <property type="project" value="UniProtKB-KW"/>
</dbReference>
<gene>
    <name evidence="6" type="ORF">H696_06221</name>
</gene>
<keyword evidence="7" id="KW-1185">Reference proteome</keyword>
<sequence length="272" mass="29046">MLSLALSFSKLLGQPEDIHTLVLGLEGAGKTTILECFRQLILKQPRRLIMPTSGLNVASLDIPSGSLFSPGTKVNLLDMSGRMEWRKLWAKYFQRAQALIFVIDSTDVPRLAPAVETLLGLLKHQDLHQKPVLILFNKSDHPDALPLHNLIPLLEEAGLFEDDEGLADAGIDGLSGSDTEDAPPPAMVDLTSTADLASTATPSSLESLSPSGVPASVEAPPLAPTPIDFLENRPLRVQASSGLSGEGLLLALEWLITASRRAARAQTVRAAG</sequence>
<evidence type="ECO:0000313" key="6">
    <source>
        <dbReference type="EMBL" id="KCV67353.1"/>
    </source>
</evidence>
<dbReference type="STRING" id="691883.A0A058Z089"/>
<dbReference type="eggNOG" id="KOG0076">
    <property type="taxonomic scope" value="Eukaryota"/>
</dbReference>
<dbReference type="PROSITE" id="PS51417">
    <property type="entry name" value="ARF"/>
    <property type="match status" value="1"/>
</dbReference>
<evidence type="ECO:0000256" key="4">
    <source>
        <dbReference type="PIRSR" id="PIRSR606689-2"/>
    </source>
</evidence>
<dbReference type="SMART" id="SM00178">
    <property type="entry name" value="SAR"/>
    <property type="match status" value="1"/>
</dbReference>
<reference evidence="6" key="1">
    <citation type="submission" date="2013-04" db="EMBL/GenBank/DDBJ databases">
        <title>The Genome Sequence of Fonticula alba ATCC 38817.</title>
        <authorList>
            <consortium name="The Broad Institute Genomics Platform"/>
            <person name="Russ C."/>
            <person name="Cuomo C."/>
            <person name="Burger G."/>
            <person name="Gray M.W."/>
            <person name="Holland P.W.H."/>
            <person name="King N."/>
            <person name="Lang F.B.F."/>
            <person name="Roger A.J."/>
            <person name="Ruiz-Trillo I."/>
            <person name="Brown M."/>
            <person name="Walker B."/>
            <person name="Young S."/>
            <person name="Zeng Q."/>
            <person name="Gargeya S."/>
            <person name="Fitzgerald M."/>
            <person name="Haas B."/>
            <person name="Abouelleil A."/>
            <person name="Allen A.W."/>
            <person name="Alvarado L."/>
            <person name="Arachchi H.M."/>
            <person name="Berlin A.M."/>
            <person name="Chapman S.B."/>
            <person name="Gainer-Dewar J."/>
            <person name="Goldberg J."/>
            <person name="Griggs A."/>
            <person name="Gujja S."/>
            <person name="Hansen M."/>
            <person name="Howarth C."/>
            <person name="Imamovic A."/>
            <person name="Ireland A."/>
            <person name="Larimer J."/>
            <person name="McCowan C."/>
            <person name="Murphy C."/>
            <person name="Pearson M."/>
            <person name="Poon T.W."/>
            <person name="Priest M."/>
            <person name="Roberts A."/>
            <person name="Saif S."/>
            <person name="Shea T."/>
            <person name="Sisk P."/>
            <person name="Sykes S."/>
            <person name="Wortman J."/>
            <person name="Nusbaum C."/>
            <person name="Birren B."/>
        </authorList>
    </citation>
    <scope>NUCLEOTIDE SEQUENCE [LARGE SCALE GENOMIC DNA]</scope>
    <source>
        <strain evidence="6">ATCC 38817</strain>
    </source>
</reference>
<dbReference type="InterPro" id="IPR006689">
    <property type="entry name" value="Small_GTPase_ARF/SAR"/>
</dbReference>
<evidence type="ECO:0000256" key="1">
    <source>
        <dbReference type="ARBA" id="ARBA00022741"/>
    </source>
</evidence>
<accession>A0A058Z089</accession>
<keyword evidence="1 3" id="KW-0547">Nucleotide-binding</keyword>
<dbReference type="Gene3D" id="3.40.50.300">
    <property type="entry name" value="P-loop containing nucleotide triphosphate hydrolases"/>
    <property type="match status" value="1"/>
</dbReference>
<feature type="binding site" evidence="3">
    <location>
        <begin position="24"/>
        <end position="31"/>
    </location>
    <ligand>
        <name>GTP</name>
        <dbReference type="ChEBI" id="CHEBI:37565"/>
    </ligand>
</feature>
<dbReference type="SUPFAM" id="SSF52540">
    <property type="entry name" value="P-loop containing nucleoside triphosphate hydrolases"/>
    <property type="match status" value="1"/>
</dbReference>
<dbReference type="GO" id="GO:0003924">
    <property type="term" value="F:GTPase activity"/>
    <property type="evidence" value="ECO:0007669"/>
    <property type="project" value="InterPro"/>
</dbReference>
<dbReference type="OrthoDB" id="442317at2759"/>
<feature type="binding site" evidence="4">
    <location>
        <position position="52"/>
    </location>
    <ligand>
        <name>Mg(2+)</name>
        <dbReference type="ChEBI" id="CHEBI:18420"/>
    </ligand>
</feature>
<feature type="region of interest" description="Disordered" evidence="5">
    <location>
        <begin position="199"/>
        <end position="220"/>
    </location>
</feature>
<dbReference type="Proteomes" id="UP000030693">
    <property type="component" value="Unassembled WGS sequence"/>
</dbReference>
<dbReference type="InterPro" id="IPR024156">
    <property type="entry name" value="Small_GTPase_ARF"/>
</dbReference>
<organism evidence="6">
    <name type="scientific">Fonticula alba</name>
    <name type="common">Slime mold</name>
    <dbReference type="NCBI Taxonomy" id="691883"/>
    <lineage>
        <taxon>Eukaryota</taxon>
        <taxon>Rotosphaerida</taxon>
        <taxon>Fonticulaceae</taxon>
        <taxon>Fonticula</taxon>
    </lineage>
</organism>
<dbReference type="OMA" id="TILECFR"/>
<dbReference type="InterPro" id="IPR027417">
    <property type="entry name" value="P-loop_NTPase"/>
</dbReference>
<dbReference type="GO" id="GO:0046872">
    <property type="term" value="F:metal ion binding"/>
    <property type="evidence" value="ECO:0007669"/>
    <property type="project" value="UniProtKB-KW"/>
</dbReference>
<feature type="binding site" evidence="4">
    <location>
        <position position="31"/>
    </location>
    <ligand>
        <name>Mg(2+)</name>
        <dbReference type="ChEBI" id="CHEBI:18420"/>
    </ligand>
</feature>
<dbReference type="GO" id="GO:0006886">
    <property type="term" value="P:intracellular protein transport"/>
    <property type="evidence" value="ECO:0007669"/>
    <property type="project" value="TreeGrafter"/>
</dbReference>
<dbReference type="PANTHER" id="PTHR45909">
    <property type="entry name" value="ADP-RIBOSYLATION FACTOR-RELATED PROTEIN 1"/>
    <property type="match status" value="1"/>
</dbReference>
<name>A0A058Z089_FONAL</name>
<evidence type="ECO:0000256" key="2">
    <source>
        <dbReference type="ARBA" id="ARBA00023134"/>
    </source>
</evidence>
<keyword evidence="4" id="KW-0479">Metal-binding</keyword>
<dbReference type="Pfam" id="PF00025">
    <property type="entry name" value="Arf"/>
    <property type="match status" value="1"/>
</dbReference>
<proteinExistence type="predicted"/>
<protein>
    <submittedName>
        <fullName evidence="6">Uncharacterized protein</fullName>
    </submittedName>
</protein>
<evidence type="ECO:0000256" key="3">
    <source>
        <dbReference type="PIRSR" id="PIRSR606689-1"/>
    </source>
</evidence>
<dbReference type="GO" id="GO:0043001">
    <property type="term" value="P:Golgi to plasma membrane protein transport"/>
    <property type="evidence" value="ECO:0007669"/>
    <property type="project" value="TreeGrafter"/>
</dbReference>
<feature type="binding site" evidence="3">
    <location>
        <begin position="137"/>
        <end position="140"/>
    </location>
    <ligand>
        <name>GTP</name>
        <dbReference type="ChEBI" id="CHEBI:37565"/>
    </ligand>
</feature>
<dbReference type="GO" id="GO:0005794">
    <property type="term" value="C:Golgi apparatus"/>
    <property type="evidence" value="ECO:0007669"/>
    <property type="project" value="TreeGrafter"/>
</dbReference>
<dbReference type="PANTHER" id="PTHR45909:SF1">
    <property type="entry name" value="ADP-RIBOSYLATION FACTOR-RELATED PROTEIN 1"/>
    <property type="match status" value="1"/>
</dbReference>
<keyword evidence="2 3" id="KW-0342">GTP-binding</keyword>